<reference evidence="1" key="1">
    <citation type="submission" date="2015-12" db="EMBL/GenBank/DDBJ databases">
        <title>Update maize B73 reference genome by single molecule sequencing technologies.</title>
        <authorList>
            <consortium name="Maize Genome Sequencing Project"/>
            <person name="Ware D."/>
        </authorList>
    </citation>
    <scope>NUCLEOTIDE SEQUENCE</scope>
    <source>
        <tissue evidence="1">Seedling</tissue>
    </source>
</reference>
<proteinExistence type="predicted"/>
<dbReference type="AlphaFoldDB" id="A0A1D6QA39"/>
<protein>
    <submittedName>
        <fullName evidence="1">Zn-dependent hydrolase, including glyoxylase</fullName>
    </submittedName>
</protein>
<keyword evidence="1" id="KW-0378">Hydrolase</keyword>
<dbReference type="EMBL" id="CM000780">
    <property type="protein sequence ID" value="AQK55217.1"/>
    <property type="molecule type" value="Genomic_DNA"/>
</dbReference>
<evidence type="ECO:0000313" key="1">
    <source>
        <dbReference type="EMBL" id="AQK55217.1"/>
    </source>
</evidence>
<name>A0A1D6QA39_MAIZE</name>
<sequence>MSILLELVLANKHSRRLNVDAMFPENSVHDAHQLLNVHLLPETVPCAAHQASE</sequence>
<accession>A0A1D6QA39</accession>
<organism evidence="1">
    <name type="scientific">Zea mays</name>
    <name type="common">Maize</name>
    <dbReference type="NCBI Taxonomy" id="4577"/>
    <lineage>
        <taxon>Eukaryota</taxon>
        <taxon>Viridiplantae</taxon>
        <taxon>Streptophyta</taxon>
        <taxon>Embryophyta</taxon>
        <taxon>Tracheophyta</taxon>
        <taxon>Spermatophyta</taxon>
        <taxon>Magnoliopsida</taxon>
        <taxon>Liliopsida</taxon>
        <taxon>Poales</taxon>
        <taxon>Poaceae</taxon>
        <taxon>PACMAD clade</taxon>
        <taxon>Panicoideae</taxon>
        <taxon>Andropogonodae</taxon>
        <taxon>Andropogoneae</taxon>
        <taxon>Tripsacinae</taxon>
        <taxon>Zea</taxon>
    </lineage>
</organism>
<gene>
    <name evidence="1" type="ORF">ZEAMMB73_Zm00001d051842</name>
</gene>
<dbReference type="GO" id="GO:0016787">
    <property type="term" value="F:hydrolase activity"/>
    <property type="evidence" value="ECO:0007669"/>
    <property type="project" value="UniProtKB-KW"/>
</dbReference>